<dbReference type="EMBL" id="MSAG01000010">
    <property type="protein sequence ID" value="PUX24209.1"/>
    <property type="molecule type" value="Genomic_DNA"/>
</dbReference>
<evidence type="ECO:0000259" key="1">
    <source>
        <dbReference type="Pfam" id="PF10026"/>
    </source>
</evidence>
<reference evidence="2" key="1">
    <citation type="submission" date="2016-12" db="EMBL/GenBank/DDBJ databases">
        <title>Analysis of the Molecular Diversity Among Cronobacter Species Isolated from Filth Flies Using a Pan Genomic DNA Microarray.</title>
        <authorList>
            <person name="Pava-Ripoll M."/>
            <person name="Tall B."/>
            <person name="Farber J."/>
            <person name="Fanning S."/>
            <person name="Lehner A."/>
            <person name="Stephan R."/>
            <person name="Pagotto F."/>
            <person name="Iverson C."/>
            <person name="Ziobro G."/>
            <person name="Miller A."/>
            <person name="Pearson R."/>
            <person name="Yan Q."/>
            <person name="Kim M."/>
            <person name="Jeong S."/>
            <person name="Park J."/>
            <person name="Jun S."/>
            <person name="Choi H."/>
            <person name="Chung T."/>
            <person name="Yoo Y."/>
            <person name="Park E."/>
            <person name="Hwang S."/>
            <person name="Lee B."/>
            <person name="Sathyamoorthy V."/>
            <person name="Carter L."/>
            <person name="Mammel M."/>
            <person name="Jackson S."/>
            <person name="Kothary M."/>
            <person name="Patel I."/>
            <person name="Grim C."/>
            <person name="Gopinath G."/>
            <person name="Gangiredla J."/>
            <person name="Chase H."/>
        </authorList>
    </citation>
    <scope>NUCLEOTIDE SEQUENCE [LARGE SCALE GENOMIC DNA]</scope>
    <source>
        <strain evidence="2">MOD1-Sh41s</strain>
    </source>
</reference>
<gene>
    <name evidence="2" type="ORF">BS411_06095</name>
</gene>
<dbReference type="AlphaFoldDB" id="A0A2T7B7X3"/>
<feature type="domain" description="DUF2268" evidence="1">
    <location>
        <begin position="88"/>
        <end position="210"/>
    </location>
</feature>
<organism evidence="2">
    <name type="scientific">Cronobacter turicensis</name>
    <dbReference type="NCBI Taxonomy" id="413502"/>
    <lineage>
        <taxon>Bacteria</taxon>
        <taxon>Pseudomonadati</taxon>
        <taxon>Pseudomonadota</taxon>
        <taxon>Gammaproteobacteria</taxon>
        <taxon>Enterobacterales</taxon>
        <taxon>Enterobacteriaceae</taxon>
        <taxon>Cronobacter</taxon>
    </lineage>
</organism>
<dbReference type="Pfam" id="PF10026">
    <property type="entry name" value="DUF2268"/>
    <property type="match status" value="1"/>
</dbReference>
<sequence length="221" mass="24202">MKHWTLHWLEAQGDLRDVRDRIAEETDAACQTLANVITPPRLDMLVYRAPGQVIPEIGIAGRAYHGALFSMGVDPDNPQLCSSLADGTFRRQILHEVHHCMRMSGPGYGWTLGEALVSEGLAGHFVAWLMHSAPEPWECAFERAALTAAGVSSAALNDTHYDHAAWFFGSGALPRWYGYTLGYEMVAAWLSEAGAPEAEKRISVPAEEVIAAARRCGLLTE</sequence>
<name>A0A2T7B7X3_9ENTR</name>
<dbReference type="RefSeq" id="WP_075197839.1">
    <property type="nucleotide sequence ID" value="NZ_CP187984.1"/>
</dbReference>
<evidence type="ECO:0000313" key="2">
    <source>
        <dbReference type="EMBL" id="PUX24209.1"/>
    </source>
</evidence>
<comment type="caution">
    <text evidence="2">The sequence shown here is derived from an EMBL/GenBank/DDBJ whole genome shotgun (WGS) entry which is preliminary data.</text>
</comment>
<protein>
    <recommendedName>
        <fullName evidence="1">DUF2268 domain-containing protein</fullName>
    </recommendedName>
</protein>
<proteinExistence type="predicted"/>
<dbReference type="InterPro" id="IPR018728">
    <property type="entry name" value="DUF2268"/>
</dbReference>
<dbReference type="OrthoDB" id="69012at2"/>
<accession>A0A2T7B7X3</accession>